<dbReference type="PRINTS" id="PR00154">
    <property type="entry name" value="AMPBINDING"/>
</dbReference>
<dbReference type="AlphaFoldDB" id="A0A518VBH1"/>
<feature type="domain" description="Carrier" evidence="9">
    <location>
        <begin position="964"/>
        <end position="1039"/>
    </location>
</feature>
<dbReference type="InterPro" id="IPR023213">
    <property type="entry name" value="CAT-like_dom_sf"/>
</dbReference>
<dbReference type="Gene3D" id="1.10.1200.10">
    <property type="entry name" value="ACP-like"/>
    <property type="match status" value="1"/>
</dbReference>
<dbReference type="InterPro" id="IPR000873">
    <property type="entry name" value="AMP-dep_synth/lig_dom"/>
</dbReference>
<dbReference type="NCBIfam" id="TIGR01733">
    <property type="entry name" value="AA-adenyl-dom"/>
    <property type="match status" value="1"/>
</dbReference>
<dbReference type="Gene3D" id="3.40.50.980">
    <property type="match status" value="2"/>
</dbReference>
<dbReference type="Gene3D" id="3.30.300.30">
    <property type="match status" value="1"/>
</dbReference>
<dbReference type="SUPFAM" id="SSF52777">
    <property type="entry name" value="CoA-dependent acyltransferases"/>
    <property type="match status" value="3"/>
</dbReference>
<comment type="similarity">
    <text evidence="2">Belongs to the ATP-dependent AMP-binding enzyme family.</text>
</comment>
<accession>A0A518VBH1</accession>
<dbReference type="GO" id="GO:0017000">
    <property type="term" value="P:antibiotic biosynthetic process"/>
    <property type="evidence" value="ECO:0007669"/>
    <property type="project" value="UniProtKB-KW"/>
</dbReference>
<dbReference type="GO" id="GO:0043041">
    <property type="term" value="P:amino acid activation for nonribosomal peptide biosynthetic process"/>
    <property type="evidence" value="ECO:0007669"/>
    <property type="project" value="TreeGrafter"/>
</dbReference>
<reference evidence="10 11" key="1">
    <citation type="submission" date="2018-11" db="EMBL/GenBank/DDBJ databases">
        <title>Phylogenetic determinants of toxin gene distribution in genomes of Brevibacillus laterosporus.</title>
        <authorList>
            <person name="Glare T.R."/>
            <person name="Durrant A."/>
            <person name="Berry C."/>
            <person name="Palma L."/>
            <person name="Ormskirk M."/>
            <person name="Cox M.O."/>
        </authorList>
    </citation>
    <scope>NUCLEOTIDE SEQUENCE [LARGE SCALE GENOMIC DNA]</scope>
    <source>
        <strain evidence="10 11">1821L</strain>
    </source>
</reference>
<evidence type="ECO:0000256" key="3">
    <source>
        <dbReference type="ARBA" id="ARBA00022450"/>
    </source>
</evidence>
<dbReference type="InterPro" id="IPR010071">
    <property type="entry name" value="AA_adenyl_dom"/>
</dbReference>
<keyword evidence="6" id="KW-0677">Repeat</keyword>
<dbReference type="InterPro" id="IPR020459">
    <property type="entry name" value="AMP-binding"/>
</dbReference>
<dbReference type="Pfam" id="PF13193">
    <property type="entry name" value="AMP-binding_C"/>
    <property type="match status" value="1"/>
</dbReference>
<dbReference type="GO" id="GO:0044550">
    <property type="term" value="P:secondary metabolite biosynthetic process"/>
    <property type="evidence" value="ECO:0007669"/>
    <property type="project" value="UniProtKB-ARBA"/>
</dbReference>
<dbReference type="SUPFAM" id="SSF56801">
    <property type="entry name" value="Acetyl-CoA synthetase-like"/>
    <property type="match status" value="1"/>
</dbReference>
<name>A0A518VBH1_BRELA</name>
<dbReference type="Proteomes" id="UP000319432">
    <property type="component" value="Chromosome"/>
</dbReference>
<dbReference type="InterPro" id="IPR020845">
    <property type="entry name" value="AMP-binding_CS"/>
</dbReference>
<evidence type="ECO:0000256" key="4">
    <source>
        <dbReference type="ARBA" id="ARBA00022553"/>
    </source>
</evidence>
<dbReference type="CDD" id="cd19543">
    <property type="entry name" value="DCL_NRPS"/>
    <property type="match status" value="1"/>
</dbReference>
<evidence type="ECO:0000313" key="11">
    <source>
        <dbReference type="Proteomes" id="UP000319432"/>
    </source>
</evidence>
<dbReference type="FunFam" id="3.30.300.30:FF:000010">
    <property type="entry name" value="Enterobactin synthetase component F"/>
    <property type="match status" value="1"/>
</dbReference>
<dbReference type="GO" id="GO:0016874">
    <property type="term" value="F:ligase activity"/>
    <property type="evidence" value="ECO:0007669"/>
    <property type="project" value="UniProtKB-KW"/>
</dbReference>
<dbReference type="InterPro" id="IPR036736">
    <property type="entry name" value="ACP-like_sf"/>
</dbReference>
<organism evidence="10 11">
    <name type="scientific">Brevibacillus laterosporus</name>
    <name type="common">Bacillus laterosporus</name>
    <dbReference type="NCBI Taxonomy" id="1465"/>
    <lineage>
        <taxon>Bacteria</taxon>
        <taxon>Bacillati</taxon>
        <taxon>Bacillota</taxon>
        <taxon>Bacilli</taxon>
        <taxon>Bacillales</taxon>
        <taxon>Paenibacillaceae</taxon>
        <taxon>Brevibacillus</taxon>
    </lineage>
</organism>
<evidence type="ECO:0000256" key="5">
    <source>
        <dbReference type="ARBA" id="ARBA00022598"/>
    </source>
</evidence>
<gene>
    <name evidence="10" type="ORF">EEL30_19755</name>
</gene>
<keyword evidence="11" id="KW-1185">Reference proteome</keyword>
<protein>
    <submittedName>
        <fullName evidence="10">Amino acid adenylation domain-containing protein</fullName>
    </submittedName>
</protein>
<keyword evidence="8" id="KW-0511">Multifunctional enzyme</keyword>
<dbReference type="InterPro" id="IPR045851">
    <property type="entry name" value="AMP-bd_C_sf"/>
</dbReference>
<dbReference type="CDD" id="cd05930">
    <property type="entry name" value="A_NRPS"/>
    <property type="match status" value="1"/>
</dbReference>
<dbReference type="FunFam" id="1.10.1200.10:FF:000016">
    <property type="entry name" value="Non-ribosomal peptide synthase"/>
    <property type="match status" value="1"/>
</dbReference>
<dbReference type="GO" id="GO:0005829">
    <property type="term" value="C:cytosol"/>
    <property type="evidence" value="ECO:0007669"/>
    <property type="project" value="TreeGrafter"/>
</dbReference>
<dbReference type="FunFam" id="3.40.50.980:FF:000001">
    <property type="entry name" value="Non-ribosomal peptide synthetase"/>
    <property type="match status" value="1"/>
</dbReference>
<evidence type="ECO:0000259" key="9">
    <source>
        <dbReference type="PROSITE" id="PS50075"/>
    </source>
</evidence>
<keyword evidence="3" id="KW-0596">Phosphopantetheine</keyword>
<dbReference type="Gene3D" id="3.30.559.10">
    <property type="entry name" value="Chloramphenicol acetyltransferase-like domain"/>
    <property type="match status" value="1"/>
</dbReference>
<dbReference type="OrthoDB" id="9765680at2"/>
<dbReference type="InterPro" id="IPR009081">
    <property type="entry name" value="PP-bd_ACP"/>
</dbReference>
<dbReference type="GO" id="GO:0031177">
    <property type="term" value="F:phosphopantetheine binding"/>
    <property type="evidence" value="ECO:0007669"/>
    <property type="project" value="TreeGrafter"/>
</dbReference>
<dbReference type="Pfam" id="PF00668">
    <property type="entry name" value="Condensation"/>
    <property type="match status" value="1"/>
</dbReference>
<dbReference type="SUPFAM" id="SSF47336">
    <property type="entry name" value="ACP-like"/>
    <property type="match status" value="1"/>
</dbReference>
<dbReference type="PANTHER" id="PTHR45527:SF1">
    <property type="entry name" value="FATTY ACID SYNTHASE"/>
    <property type="match status" value="1"/>
</dbReference>
<dbReference type="GO" id="GO:0008610">
    <property type="term" value="P:lipid biosynthetic process"/>
    <property type="evidence" value="ECO:0007669"/>
    <property type="project" value="UniProtKB-ARBA"/>
</dbReference>
<dbReference type="InterPro" id="IPR001242">
    <property type="entry name" value="Condensation_dom"/>
</dbReference>
<keyword evidence="5" id="KW-0436">Ligase</keyword>
<evidence type="ECO:0000256" key="2">
    <source>
        <dbReference type="ARBA" id="ARBA00006432"/>
    </source>
</evidence>
<evidence type="ECO:0000256" key="7">
    <source>
        <dbReference type="ARBA" id="ARBA00023194"/>
    </source>
</evidence>
<dbReference type="GO" id="GO:0072330">
    <property type="term" value="P:monocarboxylic acid biosynthetic process"/>
    <property type="evidence" value="ECO:0007669"/>
    <property type="project" value="UniProtKB-ARBA"/>
</dbReference>
<dbReference type="EMBL" id="CP033464">
    <property type="protein sequence ID" value="QDX94319.1"/>
    <property type="molecule type" value="Genomic_DNA"/>
</dbReference>
<dbReference type="PROSITE" id="PS00455">
    <property type="entry name" value="AMP_BINDING"/>
    <property type="match status" value="1"/>
</dbReference>
<dbReference type="InterPro" id="IPR025110">
    <property type="entry name" value="AMP-bd_C"/>
</dbReference>
<evidence type="ECO:0000256" key="1">
    <source>
        <dbReference type="ARBA" id="ARBA00001957"/>
    </source>
</evidence>
<sequence length="1245" mass="141712">MEKKPEVTKIYPLTPLQEGILFHSIVNNDSGAYFQSLTFSVEDCVDTEIFLKSVNILIERHEILRTAFVYEKVKKPMQLVLKKREMASIHFKDISGVSEQDAYLQDYMERDKTKGFHLAKEILMRVAIFQTSSAQYKVVWSYHHLIMDGWSLGIMFNEFLQIYDSFAFNRQRKLEPVHSYQQFIHWLEKQDKEQAKDYWKSYLEGYDQLAVVPSLINKMNVNAYDAKEAEFEIDIEKTQQLTRIARQNNATLSTVWEALWGLVLQRYNNVDDVVFGSVVSGRNAEVAGINQMIGLFINTIPVRIKTDQVETFAELVQMAQESSTKAKMYDFFPLYEMPVETEMRQGLIDHVSIFQKSPIDMNEANSDQIKGFGQVINHVELLEQTNYDFGIMVITGESLTIRMSYNSNIHSYHFIEKIFGHIQEMIEQIIINPEIPLSHLKITTPAEEKELLYQFNDTMLPYDRSKTIHELFATQAKNNPDQVALVCEGGQLTYRELDEQANRLASFLTEKGVIPNTIVGLMTERSLEMIIGLLAILKAGGAYLPIDPTYPEERVNYMLTDSGAKLVLTQRHLVSGNQMGYESILLDDPLVYAVEPVQVGNAATSEDLAYVIYTSGSTGQPKGVMIPHRSVHNFIQGITDKLSFSAGKTILALTTISFDIFGLETLVPLTQGMRVVIATENQQRDPKLLNETIKVNGIDSLQITPSRLQLLLYSEADCLAQLEQIMIGGEALLPSLLAQVQERTQARIFNMYGPTETTIWSLIQDVTRASTITIGKPIANTQIYILNRHDSLQPIGMTGELCIAGDGLSKGYMNQEKLTAERFVPNSFQPESVMYRTGDLARWLPDGTIEFKGRIDHQIKLRGFRVELGEIENRLLKHPAVKEAVVMVEDIGVTQNLCAYYVGQQDISVQELRHLLSRELPEYMVPTHFISLKELPLTANGKIDRKQLPKPTESERLGVGGAQAPKTEVEQELMEIWKNVLKRDHIGLHDNFFDLGGNSILLVQMHAQVDKKYVGKTDIGDVFSYSTIAKLANYIESGTEERIPLIEIPAMNLPPEYFDVSESHKASTIFSFAFQDDMVAGLHVVADMYDVEISDILLAMNLYLYSEVGELTDVTIQMMTADNKSISINVNMDDVEDFGELFRHVRAVRMQPNALSIYSSQVLENNLSTKRSGQVWPLFTERFFRTNEVHRLFDIIFELHIESKNISFECRYDQKKLNQGKVEELIYGYIKLLSLMLENESKTTI</sequence>
<dbReference type="FunFam" id="3.40.50.12780:FF:000012">
    <property type="entry name" value="Non-ribosomal peptide synthetase"/>
    <property type="match status" value="1"/>
</dbReference>
<dbReference type="PANTHER" id="PTHR45527">
    <property type="entry name" value="NONRIBOSOMAL PEPTIDE SYNTHETASE"/>
    <property type="match status" value="1"/>
</dbReference>
<evidence type="ECO:0000256" key="6">
    <source>
        <dbReference type="ARBA" id="ARBA00022737"/>
    </source>
</evidence>
<evidence type="ECO:0000256" key="8">
    <source>
        <dbReference type="ARBA" id="ARBA00023268"/>
    </source>
</evidence>
<comment type="cofactor">
    <cofactor evidence="1">
        <name>pantetheine 4'-phosphate</name>
        <dbReference type="ChEBI" id="CHEBI:47942"/>
    </cofactor>
</comment>
<keyword evidence="4" id="KW-0597">Phosphoprotein</keyword>
<proteinExistence type="inferred from homology"/>
<dbReference type="Pfam" id="PF00550">
    <property type="entry name" value="PP-binding"/>
    <property type="match status" value="1"/>
</dbReference>
<dbReference type="Pfam" id="PF00501">
    <property type="entry name" value="AMP-binding"/>
    <property type="match status" value="1"/>
</dbReference>
<dbReference type="PROSITE" id="PS50075">
    <property type="entry name" value="CARRIER"/>
    <property type="match status" value="1"/>
</dbReference>
<dbReference type="Gene3D" id="3.30.559.30">
    <property type="entry name" value="Nonribosomal peptide synthetase, condensation domain"/>
    <property type="match status" value="2"/>
</dbReference>
<dbReference type="Gene3D" id="2.30.38.10">
    <property type="entry name" value="Luciferase, Domain 3"/>
    <property type="match status" value="1"/>
</dbReference>
<dbReference type="FunFam" id="2.30.38.10:FF:000001">
    <property type="entry name" value="Non-ribosomal peptide synthetase PvdI"/>
    <property type="match status" value="1"/>
</dbReference>
<keyword evidence="7" id="KW-0045">Antibiotic biosynthesis</keyword>
<evidence type="ECO:0000313" key="10">
    <source>
        <dbReference type="EMBL" id="QDX94319.1"/>
    </source>
</evidence>